<evidence type="ECO:0000256" key="9">
    <source>
        <dbReference type="ARBA" id="ARBA00022490"/>
    </source>
</evidence>
<dbReference type="InterPro" id="IPR015443">
    <property type="entry name" value="Aldose_1-epimerase"/>
</dbReference>
<dbReference type="UniPathway" id="UPA00242"/>
<comment type="subunit">
    <text evidence="6">Monomer.</text>
</comment>
<sequence>MQPKTSLAPAFMSQPSITAADFGQLPDGQTAQLFTLRNGRGLEVRITNYGGTVTHLLAPDKDGQPGDVVLGFDSLDGYFSPEYQQAGPYFGALIGRFGNRIARGRFELDGQTYELATNNGSNHLHGGLRGFDKVLWQVEVLVDPAPALRLSYISPDGEEGYPGTLTVSVVYMLTPDNGLRISYGATTDKTTIVNLTNHCYFNLSGGARPDVLGHELQLRAARYTVVDDTLVPTGELRPVAGTPFDFTAPHLIGERIAQVPGGYDHNWVLGGNGFRLVATAAEPTTGRTLDVYTDQPGVQCYSGNFLDGSLTGKNGLVYGKHAGFCLETQHFPDSPNQPDFPSTVLRPGELFSSVTEYRFGVKR</sequence>
<name>A0A431U0Z3_9BACT</name>
<dbReference type="PIRSF" id="PIRSF005096">
    <property type="entry name" value="GALM"/>
    <property type="match status" value="1"/>
</dbReference>
<keyword evidence="19" id="KW-1185">Reference proteome</keyword>
<dbReference type="InterPro" id="IPR008183">
    <property type="entry name" value="Aldose_1/G6P_1-epimerase"/>
</dbReference>
<dbReference type="FunFam" id="2.70.98.10:FF:000003">
    <property type="entry name" value="Aldose 1-epimerase"/>
    <property type="match status" value="1"/>
</dbReference>
<dbReference type="PROSITE" id="PS00545">
    <property type="entry name" value="ALDOSE_1_EPIMERASE"/>
    <property type="match status" value="1"/>
</dbReference>
<dbReference type="Gene3D" id="2.70.98.10">
    <property type="match status" value="1"/>
</dbReference>
<evidence type="ECO:0000256" key="17">
    <source>
        <dbReference type="PIRSR" id="PIRSR005096-3"/>
    </source>
</evidence>
<evidence type="ECO:0000256" key="3">
    <source>
        <dbReference type="ARBA" id="ARBA00004496"/>
    </source>
</evidence>
<dbReference type="EC" id="5.1.3.3" evidence="7 14"/>
<dbReference type="InterPro" id="IPR014718">
    <property type="entry name" value="GH-type_carb-bd"/>
</dbReference>
<dbReference type="GO" id="GO:0030246">
    <property type="term" value="F:carbohydrate binding"/>
    <property type="evidence" value="ECO:0007669"/>
    <property type="project" value="InterPro"/>
</dbReference>
<keyword evidence="10" id="KW-0597">Phosphoprotein</keyword>
<keyword evidence="9" id="KW-0963">Cytoplasm</keyword>
<dbReference type="GO" id="GO:0006006">
    <property type="term" value="P:glucose metabolic process"/>
    <property type="evidence" value="ECO:0007669"/>
    <property type="project" value="TreeGrafter"/>
</dbReference>
<gene>
    <name evidence="18" type="ORF">EJV47_16750</name>
</gene>
<evidence type="ECO:0000256" key="5">
    <source>
        <dbReference type="ARBA" id="ARBA00006206"/>
    </source>
</evidence>
<dbReference type="NCBIfam" id="NF008277">
    <property type="entry name" value="PRK11055.1"/>
    <property type="match status" value="1"/>
</dbReference>
<evidence type="ECO:0000256" key="10">
    <source>
        <dbReference type="ARBA" id="ARBA00022553"/>
    </source>
</evidence>
<evidence type="ECO:0000256" key="8">
    <source>
        <dbReference type="ARBA" id="ARBA00014165"/>
    </source>
</evidence>
<accession>A0A431U0Z3</accession>
<keyword evidence="12 14" id="KW-0413">Isomerase</keyword>
<feature type="active site" description="Proton donor" evidence="15">
    <location>
        <position position="198"/>
    </location>
</feature>
<comment type="subcellular location">
    <subcellularLocation>
        <location evidence="3">Cytoplasm</location>
    </subcellularLocation>
</comment>
<dbReference type="PANTHER" id="PTHR10091">
    <property type="entry name" value="ALDOSE-1-EPIMERASE"/>
    <property type="match status" value="1"/>
</dbReference>
<dbReference type="Proteomes" id="UP000282184">
    <property type="component" value="Unassembled WGS sequence"/>
</dbReference>
<dbReference type="AlphaFoldDB" id="A0A431U0Z3"/>
<feature type="binding site" evidence="17">
    <location>
        <begin position="99"/>
        <end position="100"/>
    </location>
    <ligand>
        <name>beta-D-galactose</name>
        <dbReference type="ChEBI" id="CHEBI:27667"/>
    </ligand>
</feature>
<keyword evidence="11" id="KW-0106">Calcium</keyword>
<evidence type="ECO:0000256" key="11">
    <source>
        <dbReference type="ARBA" id="ARBA00022837"/>
    </source>
</evidence>
<dbReference type="InterPro" id="IPR018052">
    <property type="entry name" value="Ald1_epimerase_CS"/>
</dbReference>
<comment type="cofactor">
    <cofactor evidence="2">
        <name>Ca(2+)</name>
        <dbReference type="ChEBI" id="CHEBI:29108"/>
    </cofactor>
</comment>
<organism evidence="18 19">
    <name type="scientific">Hymenobacter gummosus</name>
    <dbReference type="NCBI Taxonomy" id="1776032"/>
    <lineage>
        <taxon>Bacteria</taxon>
        <taxon>Pseudomonadati</taxon>
        <taxon>Bacteroidota</taxon>
        <taxon>Cytophagia</taxon>
        <taxon>Cytophagales</taxon>
        <taxon>Hymenobacteraceae</taxon>
        <taxon>Hymenobacter</taxon>
    </lineage>
</organism>
<dbReference type="GO" id="GO:0005737">
    <property type="term" value="C:cytoplasm"/>
    <property type="evidence" value="ECO:0007669"/>
    <property type="project" value="UniProtKB-SubCell"/>
</dbReference>
<comment type="catalytic activity">
    <reaction evidence="1 14">
        <text>alpha-D-glucose = beta-D-glucose</text>
        <dbReference type="Rhea" id="RHEA:10264"/>
        <dbReference type="ChEBI" id="CHEBI:15903"/>
        <dbReference type="ChEBI" id="CHEBI:17925"/>
        <dbReference type="EC" id="5.1.3.3"/>
    </reaction>
</comment>
<dbReference type="PANTHER" id="PTHR10091:SF0">
    <property type="entry name" value="GALACTOSE MUTAROTASE"/>
    <property type="match status" value="1"/>
</dbReference>
<dbReference type="GO" id="GO:0004034">
    <property type="term" value="F:aldose 1-epimerase activity"/>
    <property type="evidence" value="ECO:0007669"/>
    <property type="project" value="UniProtKB-EC"/>
</dbReference>
<comment type="similarity">
    <text evidence="5 14">Belongs to the aldose epimerase family.</text>
</comment>
<feature type="binding site" evidence="17">
    <location>
        <begin position="198"/>
        <end position="200"/>
    </location>
    <ligand>
        <name>beta-D-galactose</name>
        <dbReference type="ChEBI" id="CHEBI:27667"/>
    </ligand>
</feature>
<comment type="pathway">
    <text evidence="4 14">Carbohydrate metabolism; hexose metabolism.</text>
</comment>
<evidence type="ECO:0000256" key="6">
    <source>
        <dbReference type="ARBA" id="ARBA00011245"/>
    </source>
</evidence>
<evidence type="ECO:0000256" key="2">
    <source>
        <dbReference type="ARBA" id="ARBA00001913"/>
    </source>
</evidence>
<reference evidence="18 19" key="1">
    <citation type="submission" date="2018-12" db="EMBL/GenBank/DDBJ databases">
        <title>Hymenobacter gummosus sp. nov., isolated from a spring.</title>
        <authorList>
            <person name="Nie L."/>
        </authorList>
    </citation>
    <scope>NUCLEOTIDE SEQUENCE [LARGE SCALE GENOMIC DNA]</scope>
    <source>
        <strain evidence="18 19">KCTC 52166</strain>
    </source>
</reference>
<feature type="active site" description="Proton acceptor" evidence="15">
    <location>
        <position position="327"/>
    </location>
</feature>
<keyword evidence="13 14" id="KW-0119">Carbohydrate metabolism</keyword>
<proteinExistence type="inferred from homology"/>
<dbReference type="Pfam" id="PF01263">
    <property type="entry name" value="Aldose_epim"/>
    <property type="match status" value="1"/>
</dbReference>
<evidence type="ECO:0000256" key="14">
    <source>
        <dbReference type="PIRNR" id="PIRNR005096"/>
    </source>
</evidence>
<dbReference type="EMBL" id="RXOF01000009">
    <property type="protein sequence ID" value="RTQ48619.1"/>
    <property type="molecule type" value="Genomic_DNA"/>
</dbReference>
<dbReference type="GO" id="GO:0033499">
    <property type="term" value="P:galactose catabolic process via UDP-galactose, Leloir pathway"/>
    <property type="evidence" value="ECO:0007669"/>
    <property type="project" value="TreeGrafter"/>
</dbReference>
<evidence type="ECO:0000256" key="13">
    <source>
        <dbReference type="ARBA" id="ARBA00023277"/>
    </source>
</evidence>
<evidence type="ECO:0000256" key="15">
    <source>
        <dbReference type="PIRSR" id="PIRSR005096-1"/>
    </source>
</evidence>
<feature type="binding site" evidence="16">
    <location>
        <position position="264"/>
    </location>
    <ligand>
        <name>beta-D-galactose</name>
        <dbReference type="ChEBI" id="CHEBI:27667"/>
    </ligand>
</feature>
<evidence type="ECO:0000256" key="16">
    <source>
        <dbReference type="PIRSR" id="PIRSR005096-2"/>
    </source>
</evidence>
<dbReference type="InterPro" id="IPR011013">
    <property type="entry name" value="Gal_mutarotase_sf_dom"/>
</dbReference>
<dbReference type="CDD" id="cd09019">
    <property type="entry name" value="galactose_mutarotase_like"/>
    <property type="match status" value="1"/>
</dbReference>
<evidence type="ECO:0000256" key="12">
    <source>
        <dbReference type="ARBA" id="ARBA00023235"/>
    </source>
</evidence>
<evidence type="ECO:0000313" key="18">
    <source>
        <dbReference type="EMBL" id="RTQ48619.1"/>
    </source>
</evidence>
<dbReference type="SUPFAM" id="SSF74650">
    <property type="entry name" value="Galactose mutarotase-like"/>
    <property type="match status" value="1"/>
</dbReference>
<evidence type="ECO:0000256" key="7">
    <source>
        <dbReference type="ARBA" id="ARBA00013185"/>
    </source>
</evidence>
<comment type="caution">
    <text evidence="18">The sequence shown here is derived from an EMBL/GenBank/DDBJ whole genome shotgun (WGS) entry which is preliminary data.</text>
</comment>
<dbReference type="InterPro" id="IPR047215">
    <property type="entry name" value="Galactose_mutarotase-like"/>
</dbReference>
<evidence type="ECO:0000256" key="4">
    <source>
        <dbReference type="ARBA" id="ARBA00005028"/>
    </source>
</evidence>
<evidence type="ECO:0000313" key="19">
    <source>
        <dbReference type="Proteomes" id="UP000282184"/>
    </source>
</evidence>
<evidence type="ECO:0000256" key="1">
    <source>
        <dbReference type="ARBA" id="ARBA00001614"/>
    </source>
</evidence>
<protein>
    <recommendedName>
        <fullName evidence="8 14">Aldose 1-epimerase</fullName>
        <ecNumber evidence="7 14">5.1.3.3</ecNumber>
    </recommendedName>
</protein>
<dbReference type="OrthoDB" id="9779408at2"/>